<keyword evidence="5" id="KW-1185">Reference proteome</keyword>
<proteinExistence type="predicted"/>
<reference evidence="4 5" key="1">
    <citation type="submission" date="2020-08" db="EMBL/GenBank/DDBJ databases">
        <title>Genomic Encyclopedia of Type Strains, Phase IV (KMG-IV): sequencing the most valuable type-strain genomes for metagenomic binning, comparative biology and taxonomic classification.</title>
        <authorList>
            <person name="Goeker M."/>
        </authorList>
    </citation>
    <scope>NUCLEOTIDE SEQUENCE [LARGE SCALE GENOMIC DNA]</scope>
    <source>
        <strain evidence="4 5">DSM 25895</strain>
    </source>
</reference>
<evidence type="ECO:0000259" key="3">
    <source>
        <dbReference type="Pfam" id="PF13439"/>
    </source>
</evidence>
<dbReference type="SUPFAM" id="SSF53756">
    <property type="entry name" value="UDP-Glycosyltransferase/glycogen phosphorylase"/>
    <property type="match status" value="1"/>
</dbReference>
<evidence type="ECO:0000256" key="1">
    <source>
        <dbReference type="ARBA" id="ARBA00022679"/>
    </source>
</evidence>
<dbReference type="InterPro" id="IPR028098">
    <property type="entry name" value="Glyco_trans_4-like_N"/>
</dbReference>
<dbReference type="GO" id="GO:0016757">
    <property type="term" value="F:glycosyltransferase activity"/>
    <property type="evidence" value="ECO:0007669"/>
    <property type="project" value="InterPro"/>
</dbReference>
<dbReference type="AlphaFoldDB" id="A0A840Y5B3"/>
<dbReference type="RefSeq" id="WP_184486547.1">
    <property type="nucleotide sequence ID" value="NZ_JAAEDJ010000019.1"/>
</dbReference>
<dbReference type="Pfam" id="PF13439">
    <property type="entry name" value="Glyco_transf_4"/>
    <property type="match status" value="1"/>
</dbReference>
<organism evidence="4 5">
    <name type="scientific">Neoroseomonas alkaliterrae</name>
    <dbReference type="NCBI Taxonomy" id="1452450"/>
    <lineage>
        <taxon>Bacteria</taxon>
        <taxon>Pseudomonadati</taxon>
        <taxon>Pseudomonadota</taxon>
        <taxon>Alphaproteobacteria</taxon>
        <taxon>Acetobacterales</taxon>
        <taxon>Acetobacteraceae</taxon>
        <taxon>Neoroseomonas</taxon>
    </lineage>
</organism>
<protein>
    <submittedName>
        <fullName evidence="4">Glycosyltransferase involved in cell wall biosynthesis</fullName>
    </submittedName>
</protein>
<dbReference type="Proteomes" id="UP000562254">
    <property type="component" value="Unassembled WGS sequence"/>
</dbReference>
<evidence type="ECO:0000313" key="4">
    <source>
        <dbReference type="EMBL" id="MBB5691151.1"/>
    </source>
</evidence>
<dbReference type="GO" id="GO:0009103">
    <property type="term" value="P:lipopolysaccharide biosynthetic process"/>
    <property type="evidence" value="ECO:0007669"/>
    <property type="project" value="TreeGrafter"/>
</dbReference>
<keyword evidence="1 4" id="KW-0808">Transferase</keyword>
<comment type="caution">
    <text evidence="4">The sequence shown here is derived from an EMBL/GenBank/DDBJ whole genome shotgun (WGS) entry which is preliminary data.</text>
</comment>
<dbReference type="PANTHER" id="PTHR46401:SF2">
    <property type="entry name" value="GLYCOSYLTRANSFERASE WBBK-RELATED"/>
    <property type="match status" value="1"/>
</dbReference>
<dbReference type="CDD" id="cd03809">
    <property type="entry name" value="GT4_MtfB-like"/>
    <property type="match status" value="1"/>
</dbReference>
<dbReference type="PANTHER" id="PTHR46401">
    <property type="entry name" value="GLYCOSYLTRANSFERASE WBBK-RELATED"/>
    <property type="match status" value="1"/>
</dbReference>
<dbReference type="InterPro" id="IPR001296">
    <property type="entry name" value="Glyco_trans_1"/>
</dbReference>
<accession>A0A840Y5B3</accession>
<sequence>MPSDRKPRIFIDGYNLSLEQGTGVATYARNLSFSLRDLGAEVGVLYGTKASTLGRHALLREIAFFDPGMPSGNAFTEALRRYTRPLRSAFGEVATQVPITGQVIRHTFRSRLPHFDHIWNVRGLFEAQRVHFRLYRTRLAVQFRRPPDLMHWTYPLALFARGARNVYTIHDLVPLRLPYTTLDNKRSYFRLARLIGRRADHIITVSEASKRDIVNLLGVPSEQVSNTYQAVEIPARYANKPVADVRAELEGTFGLPYKGYFLFFGAIEPKKNVGRLLEAYLGSGVQDPLVLVGKQAWKSEQELRLLFGNDHVRYLLTRDGVTETRFRVRHVDYAPFPLLVSLIRGAKAVLFPSLYEGFGLPALEAMLLGTPVMTSNTSSMPEVVGDAALKVDPYDVRAMVEAIRALDADADLRGRLADLGPKQASLFAPERYQERIRDAYARVGLRLGEGALRGDGDRDG</sequence>
<dbReference type="Pfam" id="PF00534">
    <property type="entry name" value="Glycos_transf_1"/>
    <property type="match status" value="1"/>
</dbReference>
<feature type="domain" description="Glycosyl transferase family 1" evidence="2">
    <location>
        <begin position="260"/>
        <end position="418"/>
    </location>
</feature>
<evidence type="ECO:0000313" key="5">
    <source>
        <dbReference type="Proteomes" id="UP000562254"/>
    </source>
</evidence>
<gene>
    <name evidence="4" type="ORF">FHS88_003303</name>
</gene>
<name>A0A840Y5B3_9PROT</name>
<dbReference type="EMBL" id="JACIJE010000010">
    <property type="protein sequence ID" value="MBB5691151.1"/>
    <property type="molecule type" value="Genomic_DNA"/>
</dbReference>
<evidence type="ECO:0000259" key="2">
    <source>
        <dbReference type="Pfam" id="PF00534"/>
    </source>
</evidence>
<dbReference type="Gene3D" id="3.40.50.2000">
    <property type="entry name" value="Glycogen Phosphorylase B"/>
    <property type="match status" value="2"/>
</dbReference>
<feature type="domain" description="Glycosyltransferase subfamily 4-like N-terminal" evidence="3">
    <location>
        <begin position="130"/>
        <end position="225"/>
    </location>
</feature>